<proteinExistence type="inferred from homology"/>
<feature type="transmembrane region" description="Helical" evidence="11">
    <location>
        <begin position="384"/>
        <end position="403"/>
    </location>
</feature>
<evidence type="ECO:0000256" key="7">
    <source>
        <dbReference type="ARBA" id="ARBA00022597"/>
    </source>
</evidence>
<dbReference type="InterPro" id="IPR020846">
    <property type="entry name" value="MFS_dom"/>
</dbReference>
<feature type="transmembrane region" description="Helical" evidence="11">
    <location>
        <begin position="326"/>
        <end position="343"/>
    </location>
</feature>
<dbReference type="InterPro" id="IPR036259">
    <property type="entry name" value="MFS_trans_sf"/>
</dbReference>
<sequence length="447" mass="47252">MAAIPTTPDQEHHLASQGHYGKAQNYRFPLTCLTSLFFIWGLLTSLNDILIPYLKGMFDLSYTQAMLIQFCFFGAYFIVSIPAGALVSKIGYQKGIVVGLLIAGVGALSFYPVATTGSYFAFLGALFVLAAGITLLQVSANPFVSVLGEAKTASSRLTMTQAFNSLGATLAPIFGGWLILSSVTDAVDTNTQNQATAVQTPYLILASALFIMALVFAFLKLPKVEIKAEESSGDSASQASSQEVKCRQEGSAWQYRHLVLGALAIFVYVGAEVGIGSLLINFAAMDSIAGLEEMKAAKYVTYYWGGAMIGRFVGAVVMQKVSAGKVLGVNSLLAVILVLIATFSSGMLALWAIILVGLCNSIMFPTIFTLALRGLKQHTSQGSGILCLAIVGGALLPVAQGVIADIAGIQLSFLLPMLCFVYIAFYGLVGSQARSRISSGATQGTLK</sequence>
<evidence type="ECO:0000256" key="4">
    <source>
        <dbReference type="ARBA" id="ARBA00022448"/>
    </source>
</evidence>
<evidence type="ECO:0000256" key="5">
    <source>
        <dbReference type="ARBA" id="ARBA00022475"/>
    </source>
</evidence>
<accession>A0ABX6V880</accession>
<keyword evidence="14" id="KW-1185">Reference proteome</keyword>
<feature type="transmembrane region" description="Helical" evidence="11">
    <location>
        <begin position="119"/>
        <end position="140"/>
    </location>
</feature>
<dbReference type="NCBIfam" id="TIGR01272">
    <property type="entry name" value="gluP"/>
    <property type="match status" value="1"/>
</dbReference>
<dbReference type="Pfam" id="PF07690">
    <property type="entry name" value="MFS_1"/>
    <property type="match status" value="1"/>
</dbReference>
<keyword evidence="8 11" id="KW-0812">Transmembrane</keyword>
<keyword evidence="4" id="KW-0813">Transport</keyword>
<keyword evidence="6" id="KW-0997">Cell inner membrane</keyword>
<feature type="transmembrane region" description="Helical" evidence="11">
    <location>
        <begin position="161"/>
        <end position="180"/>
    </location>
</feature>
<comment type="similarity">
    <text evidence="3">Belongs to the major facilitator superfamily. FHS transporter (TC 2.A.1.7) family.</text>
</comment>
<evidence type="ECO:0000313" key="14">
    <source>
        <dbReference type="Proteomes" id="UP000316416"/>
    </source>
</evidence>
<dbReference type="RefSeq" id="WP_142874244.1">
    <property type="nucleotide sequence ID" value="NZ_CP045503.2"/>
</dbReference>
<comment type="subcellular location">
    <subcellularLocation>
        <location evidence="2">Cell inner membrane</location>
        <topology evidence="2">Multi-pass membrane protein</topology>
    </subcellularLocation>
</comment>
<reference evidence="13" key="1">
    <citation type="submission" date="2021-07" db="EMBL/GenBank/DDBJ databases">
        <title>Shewanella sp. YLB-07 whole genome sequence.</title>
        <authorList>
            <person name="Yu L."/>
        </authorList>
    </citation>
    <scope>NUCLEOTIDE SEQUENCE</scope>
    <source>
        <strain evidence="13">YLB-08</strain>
    </source>
</reference>
<protein>
    <submittedName>
        <fullName evidence="13">Sugar MFS transporter</fullName>
    </submittedName>
</protein>
<dbReference type="InterPro" id="IPR011701">
    <property type="entry name" value="MFS"/>
</dbReference>
<organism evidence="13 14">
    <name type="scientific">Shewanella eurypsychrophilus</name>
    <dbReference type="NCBI Taxonomy" id="2593656"/>
    <lineage>
        <taxon>Bacteria</taxon>
        <taxon>Pseudomonadati</taxon>
        <taxon>Pseudomonadota</taxon>
        <taxon>Gammaproteobacteria</taxon>
        <taxon>Alteromonadales</taxon>
        <taxon>Shewanellaceae</taxon>
        <taxon>Shewanella</taxon>
    </lineage>
</organism>
<comment type="function">
    <text evidence="1">Intake of glucose and galactose.</text>
</comment>
<dbReference type="PROSITE" id="PS50850">
    <property type="entry name" value="MFS"/>
    <property type="match status" value="1"/>
</dbReference>
<evidence type="ECO:0000256" key="6">
    <source>
        <dbReference type="ARBA" id="ARBA00022519"/>
    </source>
</evidence>
<evidence type="ECO:0000256" key="2">
    <source>
        <dbReference type="ARBA" id="ARBA00004429"/>
    </source>
</evidence>
<feature type="transmembrane region" description="Helical" evidence="11">
    <location>
        <begin position="200"/>
        <end position="219"/>
    </location>
</feature>
<keyword evidence="9 11" id="KW-1133">Transmembrane helix</keyword>
<evidence type="ECO:0000313" key="13">
    <source>
        <dbReference type="EMBL" id="QPG58625.1"/>
    </source>
</evidence>
<feature type="transmembrane region" description="Helical" evidence="11">
    <location>
        <begin position="300"/>
        <end position="319"/>
    </location>
</feature>
<dbReference type="EMBL" id="CP045503">
    <property type="protein sequence ID" value="QPG58625.1"/>
    <property type="molecule type" value="Genomic_DNA"/>
</dbReference>
<feature type="transmembrane region" description="Helical" evidence="11">
    <location>
        <begin position="95"/>
        <end position="113"/>
    </location>
</feature>
<dbReference type="PANTHER" id="PTHR43702:SF3">
    <property type="entry name" value="PROTEIN TSGA"/>
    <property type="match status" value="1"/>
</dbReference>
<dbReference type="Proteomes" id="UP000316416">
    <property type="component" value="Chromosome"/>
</dbReference>
<dbReference type="PANTHER" id="PTHR43702">
    <property type="entry name" value="L-FUCOSE-PROTON SYMPORTER"/>
    <property type="match status" value="1"/>
</dbReference>
<keyword evidence="7" id="KW-0762">Sugar transport</keyword>
<feature type="transmembrane region" description="Helical" evidence="11">
    <location>
        <begin position="258"/>
        <end position="280"/>
    </location>
</feature>
<feature type="transmembrane region" description="Helical" evidence="11">
    <location>
        <begin position="28"/>
        <end position="46"/>
    </location>
</feature>
<evidence type="ECO:0000256" key="8">
    <source>
        <dbReference type="ARBA" id="ARBA00022692"/>
    </source>
</evidence>
<evidence type="ECO:0000256" key="9">
    <source>
        <dbReference type="ARBA" id="ARBA00022989"/>
    </source>
</evidence>
<evidence type="ECO:0000259" key="12">
    <source>
        <dbReference type="PROSITE" id="PS50850"/>
    </source>
</evidence>
<feature type="domain" description="Major facilitator superfamily (MFS) profile" evidence="12">
    <location>
        <begin position="29"/>
        <end position="434"/>
    </location>
</feature>
<feature type="transmembrane region" description="Helical" evidence="11">
    <location>
        <begin position="409"/>
        <end position="429"/>
    </location>
</feature>
<feature type="transmembrane region" description="Helical" evidence="11">
    <location>
        <begin position="349"/>
        <end position="372"/>
    </location>
</feature>
<keyword evidence="10 11" id="KW-0472">Membrane</keyword>
<feature type="transmembrane region" description="Helical" evidence="11">
    <location>
        <begin position="66"/>
        <end position="88"/>
    </location>
</feature>
<dbReference type="SUPFAM" id="SSF103473">
    <property type="entry name" value="MFS general substrate transporter"/>
    <property type="match status" value="1"/>
</dbReference>
<dbReference type="InterPro" id="IPR050375">
    <property type="entry name" value="MFS_TsgA-like"/>
</dbReference>
<gene>
    <name evidence="13" type="ORF">FM038_015295</name>
</gene>
<dbReference type="CDD" id="cd17394">
    <property type="entry name" value="MFS_FucP_like"/>
    <property type="match status" value="1"/>
</dbReference>
<dbReference type="InterPro" id="IPR005964">
    <property type="entry name" value="Glc/Gal_transptr_bac"/>
</dbReference>
<name>A0ABX6V880_9GAMM</name>
<evidence type="ECO:0000256" key="11">
    <source>
        <dbReference type="SAM" id="Phobius"/>
    </source>
</evidence>
<evidence type="ECO:0000256" key="3">
    <source>
        <dbReference type="ARBA" id="ARBA00009120"/>
    </source>
</evidence>
<evidence type="ECO:0000256" key="10">
    <source>
        <dbReference type="ARBA" id="ARBA00023136"/>
    </source>
</evidence>
<evidence type="ECO:0000256" key="1">
    <source>
        <dbReference type="ARBA" id="ARBA00003321"/>
    </source>
</evidence>
<dbReference type="Gene3D" id="1.20.1250.20">
    <property type="entry name" value="MFS general substrate transporter like domains"/>
    <property type="match status" value="2"/>
</dbReference>
<keyword evidence="5" id="KW-1003">Cell membrane</keyword>